<feature type="region of interest" description="Disordered" evidence="1">
    <location>
        <begin position="1"/>
        <end position="51"/>
    </location>
</feature>
<feature type="compositionally biased region" description="Basic residues" evidence="1">
    <location>
        <begin position="1"/>
        <end position="11"/>
    </location>
</feature>
<dbReference type="EMBL" id="SMKY01000394">
    <property type="protein sequence ID" value="TDD63725.1"/>
    <property type="molecule type" value="Genomic_DNA"/>
</dbReference>
<proteinExistence type="predicted"/>
<dbReference type="AlphaFoldDB" id="A0A4R4ZXL7"/>
<feature type="compositionally biased region" description="Polar residues" evidence="1">
    <location>
        <begin position="29"/>
        <end position="38"/>
    </location>
</feature>
<evidence type="ECO:0000313" key="2">
    <source>
        <dbReference type="EMBL" id="TDD63725.1"/>
    </source>
</evidence>
<keyword evidence="3" id="KW-1185">Reference proteome</keyword>
<accession>A0A4R4ZXL7</accession>
<evidence type="ECO:0000256" key="1">
    <source>
        <dbReference type="SAM" id="MobiDB-lite"/>
    </source>
</evidence>
<evidence type="ECO:0000313" key="3">
    <source>
        <dbReference type="Proteomes" id="UP000295578"/>
    </source>
</evidence>
<protein>
    <submittedName>
        <fullName evidence="2">Uncharacterized protein</fullName>
    </submittedName>
</protein>
<sequence>MNTVIARRRTHSAASGSAQRRSAGIRRQTVTTSPSQSCCHRRDEPRGLRHRSSIAATTRVRIDAVTRPPISTMVHVLQRESCAPLMTADHSKIRVSPISVVIAPAARSVCCRRSGPPGIRQAGSRRRMTSASIGTVN</sequence>
<comment type="caution">
    <text evidence="2">The sequence shown here is derived from an EMBL/GenBank/DDBJ whole genome shotgun (WGS) entry which is preliminary data.</text>
</comment>
<organism evidence="2 3">
    <name type="scientific">Actinomadura darangshiensis</name>
    <dbReference type="NCBI Taxonomy" id="705336"/>
    <lineage>
        <taxon>Bacteria</taxon>
        <taxon>Bacillati</taxon>
        <taxon>Actinomycetota</taxon>
        <taxon>Actinomycetes</taxon>
        <taxon>Streptosporangiales</taxon>
        <taxon>Thermomonosporaceae</taxon>
        <taxon>Actinomadura</taxon>
    </lineage>
</organism>
<name>A0A4R4ZXL7_9ACTN</name>
<gene>
    <name evidence="2" type="ORF">E1293_42550</name>
</gene>
<reference evidence="2 3" key="1">
    <citation type="submission" date="2019-03" db="EMBL/GenBank/DDBJ databases">
        <title>Draft genome sequences of novel Actinobacteria.</title>
        <authorList>
            <person name="Sahin N."/>
            <person name="Ay H."/>
            <person name="Saygin H."/>
        </authorList>
    </citation>
    <scope>NUCLEOTIDE SEQUENCE [LARGE SCALE GENOMIC DNA]</scope>
    <source>
        <strain evidence="2 3">DSM 45941</strain>
    </source>
</reference>
<dbReference type="Proteomes" id="UP000295578">
    <property type="component" value="Unassembled WGS sequence"/>
</dbReference>
<feature type="compositionally biased region" description="Low complexity" evidence="1">
    <location>
        <begin position="12"/>
        <end position="28"/>
    </location>
</feature>
<feature type="region of interest" description="Disordered" evidence="1">
    <location>
        <begin position="114"/>
        <end position="137"/>
    </location>
</feature>